<feature type="transmembrane region" description="Helical" evidence="9">
    <location>
        <begin position="377"/>
        <end position="399"/>
    </location>
</feature>
<feature type="compositionally biased region" description="Polar residues" evidence="8">
    <location>
        <begin position="1"/>
        <end position="12"/>
    </location>
</feature>
<proteinExistence type="predicted"/>
<dbReference type="AlphaFoldDB" id="A0A644YEB6"/>
<dbReference type="Pfam" id="PF00528">
    <property type="entry name" value="BPD_transp_1"/>
    <property type="match status" value="2"/>
</dbReference>
<keyword evidence="3" id="KW-1003">Cell membrane</keyword>
<dbReference type="InterPro" id="IPR000515">
    <property type="entry name" value="MetI-like"/>
</dbReference>
<feature type="region of interest" description="Disordered" evidence="8">
    <location>
        <begin position="1"/>
        <end position="26"/>
    </location>
</feature>
<feature type="transmembrane region" description="Helical" evidence="9">
    <location>
        <begin position="167"/>
        <end position="189"/>
    </location>
</feature>
<evidence type="ECO:0000256" key="6">
    <source>
        <dbReference type="ARBA" id="ARBA00022989"/>
    </source>
</evidence>
<feature type="transmembrane region" description="Helical" evidence="9">
    <location>
        <begin position="34"/>
        <end position="55"/>
    </location>
</feature>
<dbReference type="SUPFAM" id="SSF161098">
    <property type="entry name" value="MetI-like"/>
    <property type="match status" value="2"/>
</dbReference>
<comment type="caution">
    <text evidence="11">The sequence shown here is derived from an EMBL/GenBank/DDBJ whole genome shotgun (WGS) entry which is preliminary data.</text>
</comment>
<protein>
    <recommendedName>
        <fullName evidence="10">ABC transmembrane type-1 domain-containing protein</fullName>
    </recommendedName>
</protein>
<feature type="transmembrane region" description="Helical" evidence="9">
    <location>
        <begin position="215"/>
        <end position="236"/>
    </location>
</feature>
<dbReference type="PANTHER" id="PTHR43357">
    <property type="entry name" value="INNER MEMBRANE ABC TRANSPORTER PERMEASE PROTEIN YDCV"/>
    <property type="match status" value="1"/>
</dbReference>
<sequence length="574" mass="63368">MSLSRNSASKPESVNRPVKDIGSADGRKKAGMDVWVLISLGVLFLYAIFLLYPLFKLLRQSVYSTETGYTLEYFFKFFSKPYYTVTLMNSIKVSSLATILTLIIGVPLAYFYNMYEIKGKTIMQVIIILCSMSAPFIGAYSWILLLGRNGLITNLILSLTGVRIGSIYGFNGILLVLSLQLFPLVFLYVSGAMKNIDNSLLEASENMGCSGIRRFFKVIIPLCMPTILAATLLVFMRAFADFGTPLLIGEGYRTFPVEIYNQYFGEVGSNHNFGAAISVIAIMITAVIFIFQRFINSKFQFTMNALHPVERKKAKGWFNFLIHAYSYLVVGVAFAPQAYVIYTSFQNTSGKLFVDGYSLISYQEAFDRMGSAIQNTFLIGGGALIIIIILAILIAYLVVRRNNQINKLIDTLSMVPYIIPGSFVGIALVLGFNTKPLVLTGTAVIMVIALCIRRIPYTIRSSVAILQQIPLTIEEAAISLGSSKLKAFFTVTVPMMANGILSGAILSWVTIITELSTAIILYNLKTITLTLAIYTYVSRGNYGIAAALATILTALTIVSLVIFMKISKTKEITF</sequence>
<dbReference type="PROSITE" id="PS50928">
    <property type="entry name" value="ABC_TM1"/>
    <property type="match status" value="2"/>
</dbReference>
<keyword evidence="2" id="KW-0813">Transport</keyword>
<evidence type="ECO:0000256" key="1">
    <source>
        <dbReference type="ARBA" id="ARBA00004429"/>
    </source>
</evidence>
<dbReference type="GO" id="GO:0055085">
    <property type="term" value="P:transmembrane transport"/>
    <property type="evidence" value="ECO:0007669"/>
    <property type="project" value="InterPro"/>
</dbReference>
<dbReference type="CDD" id="cd06261">
    <property type="entry name" value="TM_PBP2"/>
    <property type="match status" value="2"/>
</dbReference>
<evidence type="ECO:0000313" key="11">
    <source>
        <dbReference type="EMBL" id="MPM24504.1"/>
    </source>
</evidence>
<feature type="transmembrane region" description="Helical" evidence="9">
    <location>
        <begin position="436"/>
        <end position="452"/>
    </location>
</feature>
<feature type="transmembrane region" description="Helical" evidence="9">
    <location>
        <begin position="125"/>
        <end position="147"/>
    </location>
</feature>
<evidence type="ECO:0000256" key="3">
    <source>
        <dbReference type="ARBA" id="ARBA00022475"/>
    </source>
</evidence>
<feature type="transmembrane region" description="Helical" evidence="9">
    <location>
        <begin position="500"/>
        <end position="522"/>
    </location>
</feature>
<comment type="subcellular location">
    <subcellularLocation>
        <location evidence="1">Cell inner membrane</location>
        <topology evidence="1">Multi-pass membrane protein</topology>
    </subcellularLocation>
</comment>
<keyword evidence="6 9" id="KW-1133">Transmembrane helix</keyword>
<evidence type="ECO:0000256" key="4">
    <source>
        <dbReference type="ARBA" id="ARBA00022519"/>
    </source>
</evidence>
<dbReference type="EMBL" id="VSSQ01004277">
    <property type="protein sequence ID" value="MPM24504.1"/>
    <property type="molecule type" value="Genomic_DNA"/>
</dbReference>
<feature type="transmembrane region" description="Helical" evidence="9">
    <location>
        <begin position="316"/>
        <end position="342"/>
    </location>
</feature>
<evidence type="ECO:0000256" key="9">
    <source>
        <dbReference type="SAM" id="Phobius"/>
    </source>
</evidence>
<reference evidence="11" key="1">
    <citation type="submission" date="2019-08" db="EMBL/GenBank/DDBJ databases">
        <authorList>
            <person name="Kucharzyk K."/>
            <person name="Murdoch R.W."/>
            <person name="Higgins S."/>
            <person name="Loffler F."/>
        </authorList>
    </citation>
    <scope>NUCLEOTIDE SEQUENCE</scope>
</reference>
<organism evidence="11">
    <name type="scientific">bioreactor metagenome</name>
    <dbReference type="NCBI Taxonomy" id="1076179"/>
    <lineage>
        <taxon>unclassified sequences</taxon>
        <taxon>metagenomes</taxon>
        <taxon>ecological metagenomes</taxon>
    </lineage>
</organism>
<gene>
    <name evidence="11" type="ORF">SDC9_70987</name>
</gene>
<feature type="transmembrane region" description="Helical" evidence="9">
    <location>
        <begin position="411"/>
        <end position="430"/>
    </location>
</feature>
<keyword evidence="4" id="KW-0997">Cell inner membrane</keyword>
<dbReference type="GO" id="GO:0005886">
    <property type="term" value="C:plasma membrane"/>
    <property type="evidence" value="ECO:0007669"/>
    <property type="project" value="UniProtKB-SubCell"/>
</dbReference>
<dbReference type="InterPro" id="IPR035906">
    <property type="entry name" value="MetI-like_sf"/>
</dbReference>
<evidence type="ECO:0000256" key="5">
    <source>
        <dbReference type="ARBA" id="ARBA00022692"/>
    </source>
</evidence>
<accession>A0A644YEB6</accession>
<feature type="transmembrane region" description="Helical" evidence="9">
    <location>
        <begin position="93"/>
        <end position="113"/>
    </location>
</feature>
<evidence type="ECO:0000256" key="8">
    <source>
        <dbReference type="SAM" id="MobiDB-lite"/>
    </source>
</evidence>
<feature type="transmembrane region" description="Helical" evidence="9">
    <location>
        <begin position="542"/>
        <end position="564"/>
    </location>
</feature>
<evidence type="ECO:0000256" key="7">
    <source>
        <dbReference type="ARBA" id="ARBA00023136"/>
    </source>
</evidence>
<name>A0A644YEB6_9ZZZZ</name>
<dbReference type="Gene3D" id="1.10.3720.10">
    <property type="entry name" value="MetI-like"/>
    <property type="match status" value="2"/>
</dbReference>
<feature type="domain" description="ABC transmembrane type-1" evidence="10">
    <location>
        <begin position="87"/>
        <end position="292"/>
    </location>
</feature>
<dbReference type="PANTHER" id="PTHR43357:SF3">
    <property type="entry name" value="FE(3+)-TRANSPORT SYSTEM PERMEASE PROTEIN FBPB 2"/>
    <property type="match status" value="1"/>
</dbReference>
<feature type="domain" description="ABC transmembrane type-1" evidence="10">
    <location>
        <begin position="373"/>
        <end position="563"/>
    </location>
</feature>
<evidence type="ECO:0000256" key="2">
    <source>
        <dbReference type="ARBA" id="ARBA00022448"/>
    </source>
</evidence>
<evidence type="ECO:0000259" key="10">
    <source>
        <dbReference type="PROSITE" id="PS50928"/>
    </source>
</evidence>
<keyword evidence="5 9" id="KW-0812">Transmembrane</keyword>
<feature type="transmembrane region" description="Helical" evidence="9">
    <location>
        <begin position="273"/>
        <end position="295"/>
    </location>
</feature>
<keyword evidence="7 9" id="KW-0472">Membrane</keyword>